<dbReference type="SUPFAM" id="SSF52540">
    <property type="entry name" value="P-loop containing nucleoside triphosphate hydrolases"/>
    <property type="match status" value="1"/>
</dbReference>
<dbReference type="Pfam" id="PF00005">
    <property type="entry name" value="ABC_tran"/>
    <property type="match status" value="1"/>
</dbReference>
<dbReference type="Proteomes" id="UP000077623">
    <property type="component" value="Unassembled WGS sequence"/>
</dbReference>
<dbReference type="EMBL" id="LWUJ01000013">
    <property type="protein sequence ID" value="OAL09886.1"/>
    <property type="molecule type" value="Genomic_DNA"/>
</dbReference>
<evidence type="ECO:0000256" key="3">
    <source>
        <dbReference type="ARBA" id="ARBA00022448"/>
    </source>
</evidence>
<name>A0A1A9QD45_9MOLU</name>
<dbReference type="GO" id="GO:0005524">
    <property type="term" value="F:ATP binding"/>
    <property type="evidence" value="ECO:0007669"/>
    <property type="project" value="UniProtKB-KW"/>
</dbReference>
<keyword evidence="4" id="KW-1003">Cell membrane</keyword>
<evidence type="ECO:0000256" key="5">
    <source>
        <dbReference type="ARBA" id="ARBA00022741"/>
    </source>
</evidence>
<dbReference type="InterPro" id="IPR050095">
    <property type="entry name" value="ECF_ABC_transporter_ATP-bd"/>
</dbReference>
<dbReference type="PANTHER" id="PTHR43553:SF27">
    <property type="entry name" value="ENERGY-COUPLING FACTOR TRANSPORTER ATP-BINDING PROTEIN ECFA2"/>
    <property type="match status" value="1"/>
</dbReference>
<dbReference type="GO" id="GO:0043190">
    <property type="term" value="C:ATP-binding cassette (ABC) transporter complex"/>
    <property type="evidence" value="ECO:0007669"/>
    <property type="project" value="TreeGrafter"/>
</dbReference>
<dbReference type="GO" id="GO:0042626">
    <property type="term" value="F:ATPase-coupled transmembrane transporter activity"/>
    <property type="evidence" value="ECO:0007669"/>
    <property type="project" value="TreeGrafter"/>
</dbReference>
<dbReference type="InterPro" id="IPR027417">
    <property type="entry name" value="P-loop_NTPase"/>
</dbReference>
<proteinExistence type="inferred from homology"/>
<evidence type="ECO:0000256" key="2">
    <source>
        <dbReference type="ARBA" id="ARBA00005417"/>
    </source>
</evidence>
<dbReference type="PANTHER" id="PTHR43553">
    <property type="entry name" value="HEAVY METAL TRANSPORTER"/>
    <property type="match status" value="1"/>
</dbReference>
<dbReference type="SMART" id="SM00382">
    <property type="entry name" value="AAA"/>
    <property type="match status" value="1"/>
</dbReference>
<gene>
    <name evidence="10" type="ORF">A6V39_04930</name>
</gene>
<protein>
    <submittedName>
        <fullName evidence="10">Cobalt ABC transporter ATP-binding protein</fullName>
    </submittedName>
</protein>
<keyword evidence="8" id="KW-0472">Membrane</keyword>
<comment type="caution">
    <text evidence="10">The sequence shown here is derived from an EMBL/GenBank/DDBJ whole genome shotgun (WGS) entry which is preliminary data.</text>
</comment>
<keyword evidence="5" id="KW-0547">Nucleotide-binding</keyword>
<dbReference type="GO" id="GO:0016887">
    <property type="term" value="F:ATP hydrolysis activity"/>
    <property type="evidence" value="ECO:0007669"/>
    <property type="project" value="InterPro"/>
</dbReference>
<dbReference type="AlphaFoldDB" id="A0A1A9QD45"/>
<evidence type="ECO:0000256" key="7">
    <source>
        <dbReference type="ARBA" id="ARBA00022967"/>
    </source>
</evidence>
<dbReference type="InterPro" id="IPR017871">
    <property type="entry name" value="ABC_transporter-like_CS"/>
</dbReference>
<dbReference type="PROSITE" id="PS50893">
    <property type="entry name" value="ABC_TRANSPORTER_2"/>
    <property type="match status" value="1"/>
</dbReference>
<evidence type="ECO:0000256" key="8">
    <source>
        <dbReference type="ARBA" id="ARBA00023136"/>
    </source>
</evidence>
<keyword evidence="3" id="KW-0813">Transport</keyword>
<dbReference type="Gene3D" id="3.40.50.300">
    <property type="entry name" value="P-loop containing nucleotide triphosphate hydrolases"/>
    <property type="match status" value="1"/>
</dbReference>
<reference evidence="11" key="1">
    <citation type="submission" date="2016-04" db="EMBL/GenBank/DDBJ databases">
        <authorList>
            <person name="Quiroz-Castaneda R.E."/>
            <person name="Martinez-Ocampo F."/>
        </authorList>
    </citation>
    <scope>NUCLEOTIDE SEQUENCE [LARGE SCALE GENOMIC DNA]</scope>
    <source>
        <strain evidence="11">INIFAP01</strain>
    </source>
</reference>
<dbReference type="STRING" id="432608.A6V39_04930"/>
<keyword evidence="6 10" id="KW-0067">ATP-binding</keyword>
<feature type="domain" description="ABC transporter" evidence="9">
    <location>
        <begin position="24"/>
        <end position="263"/>
    </location>
</feature>
<evidence type="ECO:0000313" key="10">
    <source>
        <dbReference type="EMBL" id="OAL09886.1"/>
    </source>
</evidence>
<dbReference type="InterPro" id="IPR015856">
    <property type="entry name" value="ABC_transpr_CbiO/EcfA_su"/>
</dbReference>
<keyword evidence="7" id="KW-1278">Translocase</keyword>
<evidence type="ECO:0000259" key="9">
    <source>
        <dbReference type="PROSITE" id="PS50893"/>
    </source>
</evidence>
<organism evidence="10 11">
    <name type="scientific">Candidatus Mycoplasma haematobovis</name>
    <dbReference type="NCBI Taxonomy" id="432608"/>
    <lineage>
        <taxon>Bacteria</taxon>
        <taxon>Bacillati</taxon>
        <taxon>Mycoplasmatota</taxon>
        <taxon>Mollicutes</taxon>
        <taxon>Mycoplasmataceae</taxon>
        <taxon>Mycoplasma</taxon>
    </lineage>
</organism>
<dbReference type="InterPro" id="IPR003439">
    <property type="entry name" value="ABC_transporter-like_ATP-bd"/>
</dbReference>
<comment type="similarity">
    <text evidence="2">Belongs to the ABC transporter superfamily.</text>
</comment>
<dbReference type="InterPro" id="IPR003593">
    <property type="entry name" value="AAA+_ATPase"/>
</dbReference>
<accession>A0A1A9QD45</accession>
<sequence length="301" mass="34964">MFFKKYLGEYRRVKGYRLDPWNAFEVENVFYESNNKTIVHPFNFKFRRKKVYGIIGPAGSGKSTLAAHFNGLIKSPKGNIYYFNGENIYFFKKTIPNFRKIRRSIGMVLQNPEYQLFKSTVLEDVCCGLEMLSIDTDNPEEKAKEKLRELGISDEFFDRNPFMLSGGQKKKVALAGILVIDSEIIIFDEPVLGLDPTSVQKIVEIIKDLKEQNKTIIVISNNIDLILELSEELLVMDRGRLIMSGKPYRIFRDKRLNLGTPKIIEFIEKLVKSSEKFAKIWNYEPKNYYELSDAILNVLRK</sequence>
<evidence type="ECO:0000256" key="6">
    <source>
        <dbReference type="ARBA" id="ARBA00022840"/>
    </source>
</evidence>
<dbReference type="CDD" id="cd03225">
    <property type="entry name" value="ABC_cobalt_CbiO_domain1"/>
    <property type="match status" value="1"/>
</dbReference>
<dbReference type="RefSeq" id="WP_187150618.1">
    <property type="nucleotide sequence ID" value="NZ_LWUJ01000013.1"/>
</dbReference>
<evidence type="ECO:0000313" key="11">
    <source>
        <dbReference type="Proteomes" id="UP000077623"/>
    </source>
</evidence>
<evidence type="ECO:0000256" key="1">
    <source>
        <dbReference type="ARBA" id="ARBA00004202"/>
    </source>
</evidence>
<keyword evidence="11" id="KW-1185">Reference proteome</keyword>
<evidence type="ECO:0000256" key="4">
    <source>
        <dbReference type="ARBA" id="ARBA00022475"/>
    </source>
</evidence>
<dbReference type="PROSITE" id="PS00211">
    <property type="entry name" value="ABC_TRANSPORTER_1"/>
    <property type="match status" value="1"/>
</dbReference>
<comment type="subcellular location">
    <subcellularLocation>
        <location evidence="1">Cell membrane</location>
        <topology evidence="1">Peripheral membrane protein</topology>
    </subcellularLocation>
</comment>